<gene>
    <name evidence="1" type="ORF">JG688_00009490</name>
</gene>
<dbReference type="AlphaFoldDB" id="A0A8J5IRC9"/>
<evidence type="ECO:0000313" key="2">
    <source>
        <dbReference type="Proteomes" id="UP000709295"/>
    </source>
</evidence>
<reference evidence="1" key="1">
    <citation type="submission" date="2021-01" db="EMBL/GenBank/DDBJ databases">
        <title>Phytophthora aleatoria, a newly-described species from Pinus radiata is distinct from Phytophthora cactorum isolates based on comparative genomics.</title>
        <authorList>
            <person name="Mcdougal R."/>
            <person name="Panda P."/>
            <person name="Williams N."/>
            <person name="Studholme D.J."/>
        </authorList>
    </citation>
    <scope>NUCLEOTIDE SEQUENCE</scope>
    <source>
        <strain evidence="1">NZFS 4037</strain>
    </source>
</reference>
<evidence type="ECO:0000313" key="1">
    <source>
        <dbReference type="EMBL" id="KAG6960656.1"/>
    </source>
</evidence>
<comment type="caution">
    <text evidence="1">The sequence shown here is derived from an EMBL/GenBank/DDBJ whole genome shotgun (WGS) entry which is preliminary data.</text>
</comment>
<name>A0A8J5IRC9_9STRA</name>
<proteinExistence type="predicted"/>
<protein>
    <submittedName>
        <fullName evidence="1">Uncharacterized protein</fullName>
    </submittedName>
</protein>
<dbReference type="PANTHER" id="PTHR47169:SF2">
    <property type="entry name" value="OS01G0541250 PROTEIN"/>
    <property type="match status" value="1"/>
</dbReference>
<keyword evidence="2" id="KW-1185">Reference proteome</keyword>
<dbReference type="EMBL" id="JAENGY010000546">
    <property type="protein sequence ID" value="KAG6960656.1"/>
    <property type="molecule type" value="Genomic_DNA"/>
</dbReference>
<organism evidence="1 2">
    <name type="scientific">Phytophthora aleatoria</name>
    <dbReference type="NCBI Taxonomy" id="2496075"/>
    <lineage>
        <taxon>Eukaryota</taxon>
        <taxon>Sar</taxon>
        <taxon>Stramenopiles</taxon>
        <taxon>Oomycota</taxon>
        <taxon>Peronosporomycetes</taxon>
        <taxon>Peronosporales</taxon>
        <taxon>Peronosporaceae</taxon>
        <taxon>Phytophthora</taxon>
    </lineage>
</organism>
<dbReference type="Proteomes" id="UP000709295">
    <property type="component" value="Unassembled WGS sequence"/>
</dbReference>
<dbReference type="PANTHER" id="PTHR47169">
    <property type="entry name" value="OS01G0541250 PROTEIN"/>
    <property type="match status" value="1"/>
</dbReference>
<sequence>MAHATLFREMKRGSLRSHTSHVKPLLNEANKTARLPFCLSDINKDTMVFDDMLNAVHVDEKIFYVIEPKRRFLLLPDEPAPTRKVYSKRFITRVMFLAAVGRPRYDKEK</sequence>
<accession>A0A8J5IRC9</accession>